<protein>
    <submittedName>
        <fullName evidence="2">Type IV secretory system conjugative DNA transfer family protein</fullName>
    </submittedName>
</protein>
<evidence type="ECO:0000313" key="2">
    <source>
        <dbReference type="EMBL" id="UYF77388.1"/>
    </source>
</evidence>
<geneLocation type="plasmid" evidence="2 3">
    <name>pRIVM_C010761_3</name>
</geneLocation>
<dbReference type="EMBL" id="CP089047">
    <property type="protein sequence ID" value="UYF77388.1"/>
    <property type="molecule type" value="Genomic_DNA"/>
</dbReference>
<dbReference type="Proteomes" id="UP001164081">
    <property type="component" value="Plasmid pRIVM_C010761_3"/>
</dbReference>
<dbReference type="RefSeq" id="WP_061403631.1">
    <property type="nucleotide sequence ID" value="NZ_CP089047.1"/>
</dbReference>
<evidence type="ECO:0000256" key="1">
    <source>
        <dbReference type="SAM" id="Phobius"/>
    </source>
</evidence>
<reference evidence="2" key="1">
    <citation type="journal article" date="2022" name="J Glob Antimicrob Resist">
        <title>Comparative analysis of IMP-4- and OXA-58-containing plasmids of three carbapenemase-producing Acinetobacter ursingii strains in the Netherlands.</title>
        <authorList>
            <person name="Hendrickx A.P.A."/>
            <person name="Schade R.P."/>
            <person name="Landman F."/>
            <person name="Bosch T."/>
            <person name="Schouls L.M."/>
            <person name="van Dijk K."/>
        </authorList>
    </citation>
    <scope>NUCLEOTIDE SEQUENCE</scope>
    <source>
        <strain evidence="2">RIVM_C010761</strain>
    </source>
</reference>
<accession>A0AA46PCI5</accession>
<sequence length="913" mass="103050">MVAPRHDGTTNQFEPKDLRVDTRDIFQKMHQALLKSDGSQLFAIIISSLAVLTIFFPFFLILLTPIALLMIRLYLVPKKRFHNMPYRVPKHAKIPDGSFDALARKVSLWKNPEKAWGDGTYYYGVDRITGQQVWKTDSDERTHDLLIGTTGAGKTETIKMILTNPLLQNSGFIISDAKGTTDLVAELMYLTARFMRQDDMLVTNFITAGRDLLEKQEDKLSNTFNLMSYTSAAMLSEQLVYLLDDSGGSGGDMWKGRTIMYLTALTNILTFLRDRGLLLLQPKTYVEYQELNLIIRVAYGEDFEKYYKIFGEKYITAVSPLRAYLGSLAGFDESRMYKQDAKTNEQHGYVIMSFTRAISDLSFNFGHIYGDKASEIDMFDVVLNRRCLLIVLPALQNAPDTIKMLGKLCVGSLKQMMAGALGNKIDGVVRNVIESKVTASKTCYKVVLDEVGYQIVAGLSVIPAQARGLSFSMTFSAQDVSDILRADEKEGEAIIANTNTKTIGRINSGEQGQTYTRVKGIVSDTNQATIQGYNVETSELFGTNYRQSTNVGIEKRPTVSYKSLATQQEGQFTMIIAKKIDGGKSGVLSAIQMQTMYVTPPKLNKIRLNDFVSIEKELSYFDHIEYEDQIAKLASFIETGTLAQSCPNYGKIEAIGAENRGIQSDLENIGAMFNQNQSNVGSSFYAALRTIQLMLEASSVNDFASPFYEVDVADSSFNDDLDNEIDNLFAEVKVENEQLAFVLDETNKIQTQQQADLPPEEILKNIDHYLKLNQNEVQTVTEVQDFVKENNFIDAEQLYSNEFAQRVQSHLKSSDIFISHFSIPSIEDLQQLDQAALDTQKALTRYVDESMLELCEEDAIQRYQYVEDFINCRDVSVQKMQKEIKDQDVEILQSLEKYYEIIFSQISKNLKDE</sequence>
<feature type="transmembrane region" description="Helical" evidence="1">
    <location>
        <begin position="42"/>
        <end position="75"/>
    </location>
</feature>
<keyword evidence="1" id="KW-0472">Membrane</keyword>
<dbReference type="Gene3D" id="3.40.50.300">
    <property type="entry name" value="P-loop containing nucleotide triphosphate hydrolases"/>
    <property type="match status" value="2"/>
</dbReference>
<dbReference type="InterPro" id="IPR051162">
    <property type="entry name" value="T4SS_component"/>
</dbReference>
<dbReference type="AlphaFoldDB" id="A0AA46PCI5"/>
<dbReference type="PANTHER" id="PTHR30121:SF6">
    <property type="entry name" value="SLR6007 PROTEIN"/>
    <property type="match status" value="1"/>
</dbReference>
<keyword evidence="1" id="KW-0812">Transmembrane</keyword>
<organism evidence="2 3">
    <name type="scientific">Acinetobacter ursingii</name>
    <dbReference type="NCBI Taxonomy" id="108980"/>
    <lineage>
        <taxon>Bacteria</taxon>
        <taxon>Pseudomonadati</taxon>
        <taxon>Pseudomonadota</taxon>
        <taxon>Gammaproteobacteria</taxon>
        <taxon>Moraxellales</taxon>
        <taxon>Moraxellaceae</taxon>
        <taxon>Acinetobacter</taxon>
    </lineage>
</organism>
<evidence type="ECO:0000313" key="3">
    <source>
        <dbReference type="Proteomes" id="UP001164081"/>
    </source>
</evidence>
<keyword evidence="1" id="KW-1133">Transmembrane helix</keyword>
<dbReference type="PANTHER" id="PTHR30121">
    <property type="entry name" value="UNCHARACTERIZED PROTEIN YJGR-RELATED"/>
    <property type="match status" value="1"/>
</dbReference>
<name>A0AA46PCI5_9GAMM</name>
<proteinExistence type="predicted"/>
<gene>
    <name evidence="2" type="ORF">LSO58_18305</name>
</gene>
<dbReference type="SUPFAM" id="SSF52540">
    <property type="entry name" value="P-loop containing nucleoside triphosphate hydrolases"/>
    <property type="match status" value="1"/>
</dbReference>
<dbReference type="InterPro" id="IPR027417">
    <property type="entry name" value="P-loop_NTPase"/>
</dbReference>
<keyword evidence="2" id="KW-0614">Plasmid</keyword>